<protein>
    <submittedName>
        <fullName evidence="1">Uncharacterized protein</fullName>
    </submittedName>
</protein>
<comment type="caution">
    <text evidence="1">The sequence shown here is derived from an EMBL/GenBank/DDBJ whole genome shotgun (WGS) entry which is preliminary data.</text>
</comment>
<reference evidence="1 2" key="1">
    <citation type="submission" date="2018-04" db="EMBL/GenBank/DDBJ databases">
        <title>Adhaeribacter sp. HMF7616 genome sequencing and assembly.</title>
        <authorList>
            <person name="Kang H."/>
            <person name="Kang J."/>
            <person name="Cha I."/>
            <person name="Kim H."/>
            <person name="Joh K."/>
        </authorList>
    </citation>
    <scope>NUCLEOTIDE SEQUENCE [LARGE SCALE GENOMIC DNA]</scope>
    <source>
        <strain evidence="1 2">HMF7616</strain>
    </source>
</reference>
<accession>A0A369QN11</accession>
<evidence type="ECO:0000313" key="2">
    <source>
        <dbReference type="Proteomes" id="UP000253919"/>
    </source>
</evidence>
<evidence type="ECO:0000313" key="1">
    <source>
        <dbReference type="EMBL" id="RDC65065.1"/>
    </source>
</evidence>
<name>A0A369QN11_9BACT</name>
<sequence>MRMEYNITAGTAFPAPIGKRAELKTLGDISDFTGAPQRVKTLAERDALPYELRKWNITTCFVEDNSIAGDGSGEGEWFRLTRVIAGDIMHPLNWRSESESSESILTSLPYFQVDSTVEVDAAYVKGQTVKHVVEEGGPIRLFEALLAFPGTNNPAPTGLETNTNWKEVSPSALTGTAPVTIPYNQEGGSGPFRHKQGDVIRQWDGSGTNNSRLYVRTGKAYPLGEKISPVKDFYEEYWEALGEYGVTPQKTLYWFTDASKAGTFLPPGSPVYTPGQVMPIVTTAPQEFPGRAVLNIERCDHSKPAQMPCIGLVERGIDPGKVGRVISQGILTTGLGSWPVGTKLYVGVNGGLTDLKPVSPNVVQQVAIVLGKAATSCMILVDVKAPEIVASGAAAPVATPIEPSPFIIDYGSTIIADIKQTGTAAMQALGTTAQALGTASLFTSYQDYFGRYTRYVSAASAWSLAGNASNGVIIPNFTRVKGAISFAMSDQLSVLGSRLFVGITNGTHPILNGANYANAVMGIAYDNFGNGDGGFMIWMQFYTGALGSGVPDWKVYIPLLDQDGVHIVPEPYTSYEMTIDYHGEKPDGERALELHFTATKNLYPYASPDYAQFSIRKAVYKIDNYITRSTYSAGRHLGYIQAYNATGAAVAKDILIRRLVSAHSHTHRNLANL</sequence>
<dbReference type="EMBL" id="QASA01000001">
    <property type="protein sequence ID" value="RDC65065.1"/>
    <property type="molecule type" value="Genomic_DNA"/>
</dbReference>
<proteinExistence type="predicted"/>
<gene>
    <name evidence="1" type="ORF">AHMF7616_03688</name>
</gene>
<organism evidence="1 2">
    <name type="scientific">Adhaeribacter pallidiroseus</name>
    <dbReference type="NCBI Taxonomy" id="2072847"/>
    <lineage>
        <taxon>Bacteria</taxon>
        <taxon>Pseudomonadati</taxon>
        <taxon>Bacteroidota</taxon>
        <taxon>Cytophagia</taxon>
        <taxon>Cytophagales</taxon>
        <taxon>Hymenobacteraceae</taxon>
        <taxon>Adhaeribacter</taxon>
    </lineage>
</organism>
<dbReference type="Proteomes" id="UP000253919">
    <property type="component" value="Unassembled WGS sequence"/>
</dbReference>
<dbReference type="AlphaFoldDB" id="A0A369QN11"/>
<keyword evidence="2" id="KW-1185">Reference proteome</keyword>